<dbReference type="AlphaFoldDB" id="A0A1S3D987"/>
<reference evidence="11 12" key="1">
    <citation type="submission" date="2025-04" db="UniProtKB">
        <authorList>
            <consortium name="RefSeq"/>
        </authorList>
    </citation>
    <scope>IDENTIFICATION</scope>
</reference>
<dbReference type="Gene3D" id="3.30.310.80">
    <property type="entry name" value="Kinase associated domain 1, KA1"/>
    <property type="match status" value="1"/>
</dbReference>
<dbReference type="PANTHER" id="PTHR43895">
    <property type="entry name" value="CALCIUM/CALMODULIN-DEPENDENT PROTEIN KINASE KINASE-RELATED"/>
    <property type="match status" value="1"/>
</dbReference>
<dbReference type="KEGG" id="dci:103513997"/>
<feature type="domain" description="Protein kinase" evidence="9">
    <location>
        <begin position="1"/>
        <end position="164"/>
    </location>
</feature>
<dbReference type="OMA" id="KSCMNQX"/>
<keyword evidence="5 11" id="KW-0418">Kinase</keyword>
<dbReference type="PROSITE" id="PS50011">
    <property type="entry name" value="PROTEIN_KINASE_DOM"/>
    <property type="match status" value="1"/>
</dbReference>
<evidence type="ECO:0000256" key="4">
    <source>
        <dbReference type="ARBA" id="ARBA00022741"/>
    </source>
</evidence>
<keyword evidence="4" id="KW-0547">Nucleotide-binding</keyword>
<dbReference type="EC" id="2.7.11.1" evidence="1"/>
<evidence type="ECO:0000256" key="7">
    <source>
        <dbReference type="ARBA" id="ARBA00047899"/>
    </source>
</evidence>
<evidence type="ECO:0000256" key="5">
    <source>
        <dbReference type="ARBA" id="ARBA00022777"/>
    </source>
</evidence>
<keyword evidence="2" id="KW-0723">Serine/threonine-protein kinase</keyword>
<evidence type="ECO:0000256" key="3">
    <source>
        <dbReference type="ARBA" id="ARBA00022679"/>
    </source>
</evidence>
<dbReference type="GO" id="GO:0007095">
    <property type="term" value="P:mitotic G2 DNA damage checkpoint signaling"/>
    <property type="evidence" value="ECO:0007669"/>
    <property type="project" value="TreeGrafter"/>
</dbReference>
<dbReference type="Gene3D" id="1.10.510.10">
    <property type="entry name" value="Transferase(Phosphotransferase) domain 1"/>
    <property type="match status" value="1"/>
</dbReference>
<dbReference type="SMART" id="SM00220">
    <property type="entry name" value="S_TKc"/>
    <property type="match status" value="1"/>
</dbReference>
<dbReference type="RefSeq" id="XP_008477082.1">
    <property type="nucleotide sequence ID" value="XM_008478860.3"/>
</dbReference>
<dbReference type="GO" id="GO:0004674">
    <property type="term" value="F:protein serine/threonine kinase activity"/>
    <property type="evidence" value="ECO:0007669"/>
    <property type="project" value="UniProtKB-KW"/>
</dbReference>
<evidence type="ECO:0000256" key="2">
    <source>
        <dbReference type="ARBA" id="ARBA00022527"/>
    </source>
</evidence>
<dbReference type="PaxDb" id="121845-A0A1S3D987"/>
<sequence length="373" mass="42511">MAQWEAQKFFRQLISGVEYLHSKGIAHRDLKPENVLLDLQDTLKISDFGLATVFRMNGKERPLDKKCGTLPYVAPEVLVRSYLAEPADIWSCGIILVAMLAGELPWDKPTADCIEYLEWKDNRHMQRSPWDRLDVNCLSLIRRILAPLPSTRLNIEKIKSHRWYSKHMPNDIVDGPPSSDFNSTAKRMRSDLETEANRACPTFDDRACVSQPEPFALRGPMSVCEVEPHLFSFSQPTHLDDLLVSSQFVSTQSTQSNQSTVQKLVRRMTRFFVKYTAEEAVEKLCMMLDKLGYSWRSYSPAIVTISTVDSRKAQLVFKASVLTLDNQTLLDFRLSKGCGIEFKTRFLCIKRALAEDIINKPISWSVAIATNNV</sequence>
<dbReference type="InterPro" id="IPR011009">
    <property type="entry name" value="Kinase-like_dom_sf"/>
</dbReference>
<accession>A0A1S3D987</accession>
<evidence type="ECO:0000256" key="6">
    <source>
        <dbReference type="ARBA" id="ARBA00022840"/>
    </source>
</evidence>
<dbReference type="InterPro" id="IPR000719">
    <property type="entry name" value="Prot_kinase_dom"/>
</dbReference>
<dbReference type="GeneID" id="103513997"/>
<dbReference type="FunFam" id="1.10.510.10:FF:000301">
    <property type="entry name" value="Serine/threonine-protein kinase Chk1"/>
    <property type="match status" value="1"/>
</dbReference>
<protein>
    <recommendedName>
        <fullName evidence="1">non-specific serine/threonine protein kinase</fullName>
        <ecNumber evidence="1">2.7.11.1</ecNumber>
    </recommendedName>
</protein>
<dbReference type="CTD" id="2922"/>
<dbReference type="RefSeq" id="XP_008477083.1">
    <property type="nucleotide sequence ID" value="XM_008478861.3"/>
</dbReference>
<dbReference type="PROSITE" id="PS00108">
    <property type="entry name" value="PROTEIN_KINASE_ST"/>
    <property type="match status" value="1"/>
</dbReference>
<dbReference type="STRING" id="121845.A0A1S3D987"/>
<evidence type="ECO:0000313" key="12">
    <source>
        <dbReference type="RefSeq" id="XP_008477083.1"/>
    </source>
</evidence>
<dbReference type="GO" id="GO:0005737">
    <property type="term" value="C:cytoplasm"/>
    <property type="evidence" value="ECO:0007669"/>
    <property type="project" value="TreeGrafter"/>
</dbReference>
<dbReference type="GO" id="GO:0035861">
    <property type="term" value="C:site of double-strand break"/>
    <property type="evidence" value="ECO:0007669"/>
    <property type="project" value="TreeGrafter"/>
</dbReference>
<dbReference type="SUPFAM" id="SSF56112">
    <property type="entry name" value="Protein kinase-like (PK-like)"/>
    <property type="match status" value="1"/>
</dbReference>
<comment type="catalytic activity">
    <reaction evidence="8">
        <text>L-seryl-[protein] + ATP = O-phospho-L-seryl-[protein] + ADP + H(+)</text>
        <dbReference type="Rhea" id="RHEA:17989"/>
        <dbReference type="Rhea" id="RHEA-COMP:9863"/>
        <dbReference type="Rhea" id="RHEA-COMP:11604"/>
        <dbReference type="ChEBI" id="CHEBI:15378"/>
        <dbReference type="ChEBI" id="CHEBI:29999"/>
        <dbReference type="ChEBI" id="CHEBI:30616"/>
        <dbReference type="ChEBI" id="CHEBI:83421"/>
        <dbReference type="ChEBI" id="CHEBI:456216"/>
        <dbReference type="EC" id="2.7.11.1"/>
    </reaction>
</comment>
<dbReference type="Pfam" id="PF00069">
    <property type="entry name" value="Pkinase"/>
    <property type="match status" value="1"/>
</dbReference>
<gene>
    <name evidence="11 12" type="primary">LOC103513997</name>
</gene>
<dbReference type="GO" id="GO:0005524">
    <property type="term" value="F:ATP binding"/>
    <property type="evidence" value="ECO:0007669"/>
    <property type="project" value="UniProtKB-KW"/>
</dbReference>
<keyword evidence="6" id="KW-0067">ATP-binding</keyword>
<dbReference type="GO" id="GO:0005634">
    <property type="term" value="C:nucleus"/>
    <property type="evidence" value="ECO:0007669"/>
    <property type="project" value="TreeGrafter"/>
</dbReference>
<dbReference type="InterPro" id="IPR008271">
    <property type="entry name" value="Ser/Thr_kinase_AS"/>
</dbReference>
<comment type="catalytic activity">
    <reaction evidence="7">
        <text>L-threonyl-[protein] + ATP = O-phospho-L-threonyl-[protein] + ADP + H(+)</text>
        <dbReference type="Rhea" id="RHEA:46608"/>
        <dbReference type="Rhea" id="RHEA-COMP:11060"/>
        <dbReference type="Rhea" id="RHEA-COMP:11605"/>
        <dbReference type="ChEBI" id="CHEBI:15378"/>
        <dbReference type="ChEBI" id="CHEBI:30013"/>
        <dbReference type="ChEBI" id="CHEBI:30616"/>
        <dbReference type="ChEBI" id="CHEBI:61977"/>
        <dbReference type="ChEBI" id="CHEBI:456216"/>
        <dbReference type="EC" id="2.7.11.1"/>
    </reaction>
</comment>
<dbReference type="PANTHER" id="PTHR43895:SF32">
    <property type="entry name" value="SERINE_THREONINE-PROTEIN KINASE CHK1"/>
    <property type="match status" value="1"/>
</dbReference>
<evidence type="ECO:0000256" key="8">
    <source>
        <dbReference type="ARBA" id="ARBA00048679"/>
    </source>
</evidence>
<proteinExistence type="predicted"/>
<evidence type="ECO:0000256" key="1">
    <source>
        <dbReference type="ARBA" id="ARBA00012513"/>
    </source>
</evidence>
<dbReference type="Proteomes" id="UP000079169">
    <property type="component" value="Unplaced"/>
</dbReference>
<keyword evidence="3" id="KW-0808">Transferase</keyword>
<organism evidence="10 11">
    <name type="scientific">Diaphorina citri</name>
    <name type="common">Asian citrus psyllid</name>
    <dbReference type="NCBI Taxonomy" id="121845"/>
    <lineage>
        <taxon>Eukaryota</taxon>
        <taxon>Metazoa</taxon>
        <taxon>Ecdysozoa</taxon>
        <taxon>Arthropoda</taxon>
        <taxon>Hexapoda</taxon>
        <taxon>Insecta</taxon>
        <taxon>Pterygota</taxon>
        <taxon>Neoptera</taxon>
        <taxon>Paraneoptera</taxon>
        <taxon>Hemiptera</taxon>
        <taxon>Sternorrhyncha</taxon>
        <taxon>Psylloidea</taxon>
        <taxon>Psyllidae</taxon>
        <taxon>Diaphorininae</taxon>
        <taxon>Diaphorina</taxon>
    </lineage>
</organism>
<name>A0A1S3D987_DIACI</name>
<evidence type="ECO:0000313" key="11">
    <source>
        <dbReference type="RefSeq" id="XP_008477082.1"/>
    </source>
</evidence>
<evidence type="ECO:0000259" key="9">
    <source>
        <dbReference type="PROSITE" id="PS50011"/>
    </source>
</evidence>
<keyword evidence="10" id="KW-1185">Reference proteome</keyword>
<evidence type="ECO:0000313" key="10">
    <source>
        <dbReference type="Proteomes" id="UP000079169"/>
    </source>
</evidence>